<reference evidence="1" key="1">
    <citation type="submission" date="2020-03" db="EMBL/GenBank/DDBJ databases">
        <title>Castanea mollissima Vanexum genome sequencing.</title>
        <authorList>
            <person name="Staton M."/>
        </authorList>
    </citation>
    <scope>NUCLEOTIDE SEQUENCE</scope>
    <source>
        <tissue evidence="1">Leaf</tissue>
    </source>
</reference>
<dbReference type="AlphaFoldDB" id="A0A8J4QE07"/>
<gene>
    <name evidence="1" type="ORF">CMV_029710</name>
</gene>
<evidence type="ECO:0000313" key="1">
    <source>
        <dbReference type="EMBL" id="KAF3943759.1"/>
    </source>
</evidence>
<protein>
    <submittedName>
        <fullName evidence="1">Uncharacterized protein</fullName>
    </submittedName>
</protein>
<evidence type="ECO:0000313" key="2">
    <source>
        <dbReference type="Proteomes" id="UP000737018"/>
    </source>
</evidence>
<accession>A0A8J4QE07</accession>
<proteinExistence type="predicted"/>
<sequence>MYYVKGCDLWQRSIGALGVFEKLRGQGLKITIVEFDKIFGWHRSFSFLVLSSPAVAKLWLAPTPPSLAVLLNDVTNAGGRRAKSAYGFEIVEMVIVDTEPDEHVKRTMSEKNAG</sequence>
<dbReference type="Proteomes" id="UP000737018">
    <property type="component" value="Unassembled WGS sequence"/>
</dbReference>
<comment type="caution">
    <text evidence="1">The sequence shown here is derived from an EMBL/GenBank/DDBJ whole genome shotgun (WGS) entry which is preliminary data.</text>
</comment>
<dbReference type="EMBL" id="JRKL02012788">
    <property type="protein sequence ID" value="KAF3943759.1"/>
    <property type="molecule type" value="Genomic_DNA"/>
</dbReference>
<dbReference type="OrthoDB" id="1724516at2759"/>
<name>A0A8J4QE07_9ROSI</name>
<keyword evidence="2" id="KW-1185">Reference proteome</keyword>
<organism evidence="1 2">
    <name type="scientific">Castanea mollissima</name>
    <name type="common">Chinese chestnut</name>
    <dbReference type="NCBI Taxonomy" id="60419"/>
    <lineage>
        <taxon>Eukaryota</taxon>
        <taxon>Viridiplantae</taxon>
        <taxon>Streptophyta</taxon>
        <taxon>Embryophyta</taxon>
        <taxon>Tracheophyta</taxon>
        <taxon>Spermatophyta</taxon>
        <taxon>Magnoliopsida</taxon>
        <taxon>eudicotyledons</taxon>
        <taxon>Gunneridae</taxon>
        <taxon>Pentapetalae</taxon>
        <taxon>rosids</taxon>
        <taxon>fabids</taxon>
        <taxon>Fagales</taxon>
        <taxon>Fagaceae</taxon>
        <taxon>Castanea</taxon>
    </lineage>
</organism>